<proteinExistence type="predicted"/>
<reference evidence="1 2" key="1">
    <citation type="submission" date="2015-04" db="EMBL/GenBank/DDBJ databases">
        <authorList>
            <person name="Syromyatnikov M.Y."/>
            <person name="Popov V.N."/>
        </authorList>
    </citation>
    <scope>NUCLEOTIDE SEQUENCE [LARGE SCALE GENOMIC DNA]</scope>
</reference>
<accession>A0A1J1HU35</accession>
<gene>
    <name evidence="1" type="ORF">CLUMA_CG005238</name>
</gene>
<protein>
    <submittedName>
        <fullName evidence="1">CLUMA_CG005238, isoform A</fullName>
    </submittedName>
</protein>
<evidence type="ECO:0000313" key="1">
    <source>
        <dbReference type="EMBL" id="CRK91584.1"/>
    </source>
</evidence>
<keyword evidence="2" id="KW-1185">Reference proteome</keyword>
<evidence type="ECO:0000313" key="2">
    <source>
        <dbReference type="Proteomes" id="UP000183832"/>
    </source>
</evidence>
<organism evidence="1 2">
    <name type="scientific">Clunio marinus</name>
    <dbReference type="NCBI Taxonomy" id="568069"/>
    <lineage>
        <taxon>Eukaryota</taxon>
        <taxon>Metazoa</taxon>
        <taxon>Ecdysozoa</taxon>
        <taxon>Arthropoda</taxon>
        <taxon>Hexapoda</taxon>
        <taxon>Insecta</taxon>
        <taxon>Pterygota</taxon>
        <taxon>Neoptera</taxon>
        <taxon>Endopterygota</taxon>
        <taxon>Diptera</taxon>
        <taxon>Nematocera</taxon>
        <taxon>Chironomoidea</taxon>
        <taxon>Chironomidae</taxon>
        <taxon>Clunio</taxon>
    </lineage>
</organism>
<dbReference type="AlphaFoldDB" id="A0A1J1HU35"/>
<dbReference type="EMBL" id="CVRI01000021">
    <property type="protein sequence ID" value="CRK91584.1"/>
    <property type="molecule type" value="Genomic_DNA"/>
</dbReference>
<sequence>MFHHRVKLALITSSGCITYKQITSKWLCKAIFKSVFKNKYKIETHILTLNSRIVTGMFVSREPRRTIYQIVILTTFKVPIDIIQNI</sequence>
<dbReference type="Proteomes" id="UP000183832">
    <property type="component" value="Unassembled WGS sequence"/>
</dbReference>
<name>A0A1J1HU35_9DIPT</name>